<protein>
    <recommendedName>
        <fullName evidence="3">BRCT domain-containing protein</fullName>
    </recommendedName>
</protein>
<dbReference type="RefSeq" id="WP_349241063.1">
    <property type="nucleotide sequence ID" value="NZ_JAVTTO010000002.1"/>
</dbReference>
<gene>
    <name evidence="1" type="ORF">RQM59_05410</name>
</gene>
<dbReference type="EMBL" id="JAVTTO010000002">
    <property type="protein sequence ID" value="MDT7831807.1"/>
    <property type="molecule type" value="Genomic_DNA"/>
</dbReference>
<sequence>MENEKTNTFLMLIRHEMLVEQIETINKDFIKQIILRAGGKVEDIDDVLKHSSVKEIDDDMFYVKTSTS</sequence>
<evidence type="ECO:0008006" key="3">
    <source>
        <dbReference type="Google" id="ProtNLM"/>
    </source>
</evidence>
<dbReference type="Proteomes" id="UP001257277">
    <property type="component" value="Unassembled WGS sequence"/>
</dbReference>
<organism evidence="1 2">
    <name type="scientific">Asprobacillus argus</name>
    <dbReference type="NCBI Taxonomy" id="3076534"/>
    <lineage>
        <taxon>Bacteria</taxon>
        <taxon>Pseudomonadati</taxon>
        <taxon>Bacteroidota</taxon>
        <taxon>Flavobacteriia</taxon>
        <taxon>Flavobacteriales</taxon>
        <taxon>Flavobacteriaceae</taxon>
        <taxon>Asprobacillus</taxon>
    </lineage>
</organism>
<comment type="caution">
    <text evidence="1">The sequence shown here is derived from an EMBL/GenBank/DDBJ whole genome shotgun (WGS) entry which is preliminary data.</text>
</comment>
<evidence type="ECO:0000313" key="1">
    <source>
        <dbReference type="EMBL" id="MDT7831807.1"/>
    </source>
</evidence>
<reference evidence="1 2" key="1">
    <citation type="submission" date="2023-09" db="EMBL/GenBank/DDBJ databases">
        <title>Novel taxa isolated from Blanes Bay.</title>
        <authorList>
            <person name="Rey-Velasco X."/>
            <person name="Lucena T."/>
        </authorList>
    </citation>
    <scope>NUCLEOTIDE SEQUENCE [LARGE SCALE GENOMIC DNA]</scope>
    <source>
        <strain evidence="1 2">S356</strain>
    </source>
</reference>
<proteinExistence type="predicted"/>
<keyword evidence="2" id="KW-1185">Reference proteome</keyword>
<name>A0ABU3LFG0_9FLAO</name>
<evidence type="ECO:0000313" key="2">
    <source>
        <dbReference type="Proteomes" id="UP001257277"/>
    </source>
</evidence>
<accession>A0ABU3LFG0</accession>